<comment type="cofactor">
    <cofactor evidence="1 6">
        <name>pyridoxal 5'-phosphate</name>
        <dbReference type="ChEBI" id="CHEBI:597326"/>
    </cofactor>
</comment>
<dbReference type="InterPro" id="IPR015422">
    <property type="entry name" value="PyrdxlP-dep_Trfase_small"/>
</dbReference>
<dbReference type="InterPro" id="IPR004839">
    <property type="entry name" value="Aminotransferase_I/II_large"/>
</dbReference>
<dbReference type="PANTHER" id="PTHR46383">
    <property type="entry name" value="ASPARTATE AMINOTRANSFERASE"/>
    <property type="match status" value="1"/>
</dbReference>
<feature type="domain" description="Aminotransferase class I/classII large" evidence="7">
    <location>
        <begin position="31"/>
        <end position="380"/>
    </location>
</feature>
<reference evidence="9" key="1">
    <citation type="submission" date="2015-03" db="EMBL/GenBank/DDBJ databases">
        <authorList>
            <person name="Nijsse Bart"/>
        </authorList>
    </citation>
    <scope>NUCLEOTIDE SEQUENCE [LARGE SCALE GENOMIC DNA]</scope>
</reference>
<evidence type="ECO:0000256" key="1">
    <source>
        <dbReference type="ARBA" id="ARBA00001933"/>
    </source>
</evidence>
<accession>A0A0U1KTJ0</accession>
<keyword evidence="9" id="KW-1185">Reference proteome</keyword>
<sequence>MSWADRLSPTVKAVPPSGIRRFFDIAAEMKGVISLGVGEPDFITPWHIRESCVHGLHKGYTSYTSNYGLLELREEIVRSIYNDYQVTYDPRTEALVTVGVSEALDLAVRALLSPGDEVLIPEPCYVSYKACVTLAGGHPVPVPTKMEDEFRVTVEQLENLVTPRTKVLLIGYPNNPTGAVMPKEELTAIALFALKHDLIVIADEIYAALTYDGTHTCFASLPKMRDRTILLNGFSKAYAMTGWRIGYALANPDFIAAMNKIHQYTMLCAPITAQLAAIEALRHGKDKMKSMVAEYNCRRQLMLKGLHQLGLKCFEPKGAFYIFPSIRETGLTSLKFAEELLKTEKVAVVPGDAFGESGEGFIRCSYASSFSNLSQALEKIDHFIKQYQ</sequence>
<keyword evidence="3 6" id="KW-0032">Aminotransferase</keyword>
<dbReference type="InterPro" id="IPR004838">
    <property type="entry name" value="NHTrfase_class1_PyrdxlP-BS"/>
</dbReference>
<dbReference type="SUPFAM" id="SSF53383">
    <property type="entry name" value="PLP-dependent transferases"/>
    <property type="match status" value="1"/>
</dbReference>
<evidence type="ECO:0000313" key="8">
    <source>
        <dbReference type="EMBL" id="CQR70707.1"/>
    </source>
</evidence>
<proteinExistence type="inferred from homology"/>
<dbReference type="InterPro" id="IPR050596">
    <property type="entry name" value="AspAT/PAT-like"/>
</dbReference>
<protein>
    <recommendedName>
        <fullName evidence="6">Aminotransferase</fullName>
        <ecNumber evidence="6">2.6.1.-</ecNumber>
    </recommendedName>
</protein>
<dbReference type="InterPro" id="IPR015421">
    <property type="entry name" value="PyrdxlP-dep_Trfase_major"/>
</dbReference>
<dbReference type="Pfam" id="PF00155">
    <property type="entry name" value="Aminotran_1_2"/>
    <property type="match status" value="1"/>
</dbReference>
<dbReference type="Gene3D" id="3.90.1150.10">
    <property type="entry name" value="Aspartate Aminotransferase, domain 1"/>
    <property type="match status" value="1"/>
</dbReference>
<dbReference type="RefSeq" id="WP_021169431.1">
    <property type="nucleotide sequence ID" value="NZ_CTRP01000003.1"/>
</dbReference>
<evidence type="ECO:0000259" key="7">
    <source>
        <dbReference type="Pfam" id="PF00155"/>
    </source>
</evidence>
<gene>
    <name evidence="8" type="ORF">SpAn4DRAFT_1685</name>
</gene>
<organism evidence="8 9">
    <name type="scientific">Sporomusa ovata</name>
    <dbReference type="NCBI Taxonomy" id="2378"/>
    <lineage>
        <taxon>Bacteria</taxon>
        <taxon>Bacillati</taxon>
        <taxon>Bacillota</taxon>
        <taxon>Negativicutes</taxon>
        <taxon>Selenomonadales</taxon>
        <taxon>Sporomusaceae</taxon>
        <taxon>Sporomusa</taxon>
    </lineage>
</organism>
<evidence type="ECO:0000256" key="6">
    <source>
        <dbReference type="RuleBase" id="RU000481"/>
    </source>
</evidence>
<comment type="similarity">
    <text evidence="2 6">Belongs to the class-I pyridoxal-phosphate-dependent aminotransferase family.</text>
</comment>
<dbReference type="FunFam" id="3.40.640.10:FF:000033">
    <property type="entry name" value="Aspartate aminotransferase"/>
    <property type="match status" value="1"/>
</dbReference>
<dbReference type="GO" id="GO:0008483">
    <property type="term" value="F:transaminase activity"/>
    <property type="evidence" value="ECO:0007669"/>
    <property type="project" value="UniProtKB-KW"/>
</dbReference>
<dbReference type="Gene3D" id="3.40.640.10">
    <property type="entry name" value="Type I PLP-dependent aspartate aminotransferase-like (Major domain)"/>
    <property type="match status" value="1"/>
</dbReference>
<keyword evidence="4 6" id="KW-0808">Transferase</keyword>
<keyword evidence="5" id="KW-0663">Pyridoxal phosphate</keyword>
<dbReference type="AlphaFoldDB" id="A0A0U1KTJ0"/>
<dbReference type="PROSITE" id="PS00105">
    <property type="entry name" value="AA_TRANSFER_CLASS_1"/>
    <property type="match status" value="1"/>
</dbReference>
<evidence type="ECO:0000256" key="3">
    <source>
        <dbReference type="ARBA" id="ARBA00022576"/>
    </source>
</evidence>
<evidence type="ECO:0000256" key="5">
    <source>
        <dbReference type="ARBA" id="ARBA00022898"/>
    </source>
</evidence>
<dbReference type="Proteomes" id="UP000049855">
    <property type="component" value="Unassembled WGS sequence"/>
</dbReference>
<dbReference type="GO" id="GO:0006520">
    <property type="term" value="P:amino acid metabolic process"/>
    <property type="evidence" value="ECO:0007669"/>
    <property type="project" value="InterPro"/>
</dbReference>
<name>A0A0U1KTJ0_9FIRM</name>
<dbReference type="CDD" id="cd00609">
    <property type="entry name" value="AAT_like"/>
    <property type="match status" value="1"/>
</dbReference>
<evidence type="ECO:0000256" key="4">
    <source>
        <dbReference type="ARBA" id="ARBA00022679"/>
    </source>
</evidence>
<dbReference type="InterPro" id="IPR015424">
    <property type="entry name" value="PyrdxlP-dep_Trfase"/>
</dbReference>
<evidence type="ECO:0000256" key="2">
    <source>
        <dbReference type="ARBA" id="ARBA00007441"/>
    </source>
</evidence>
<dbReference type="PANTHER" id="PTHR46383:SF3">
    <property type="entry name" value="ASPARTATE AMINOTRANSFERASE-RELATED"/>
    <property type="match status" value="1"/>
</dbReference>
<dbReference type="GO" id="GO:0030170">
    <property type="term" value="F:pyridoxal phosphate binding"/>
    <property type="evidence" value="ECO:0007669"/>
    <property type="project" value="InterPro"/>
</dbReference>
<dbReference type="EMBL" id="CTRP01000003">
    <property type="protein sequence ID" value="CQR70707.1"/>
    <property type="molecule type" value="Genomic_DNA"/>
</dbReference>
<evidence type="ECO:0000313" key="9">
    <source>
        <dbReference type="Proteomes" id="UP000049855"/>
    </source>
</evidence>
<dbReference type="EC" id="2.6.1.-" evidence="6"/>